<dbReference type="InterPro" id="IPR050624">
    <property type="entry name" value="HTH-type_Tx_Regulator"/>
</dbReference>
<keyword evidence="6" id="KW-1133">Transmembrane helix</keyword>
<dbReference type="PROSITE" id="PS01081">
    <property type="entry name" value="HTH_TETR_1"/>
    <property type="match status" value="1"/>
</dbReference>
<keyword evidence="3 5" id="KW-0238">DNA-binding</keyword>
<feature type="DNA-binding region" description="H-T-H motif" evidence="5">
    <location>
        <begin position="33"/>
        <end position="52"/>
    </location>
</feature>
<dbReference type="PANTHER" id="PTHR43479">
    <property type="entry name" value="ACREF/ENVCD OPERON REPRESSOR-RELATED"/>
    <property type="match status" value="1"/>
</dbReference>
<organism evidence="8 9">
    <name type="scientific">Eikenella corrodens ATCC 23834</name>
    <dbReference type="NCBI Taxonomy" id="546274"/>
    <lineage>
        <taxon>Bacteria</taxon>
        <taxon>Pseudomonadati</taxon>
        <taxon>Pseudomonadota</taxon>
        <taxon>Betaproteobacteria</taxon>
        <taxon>Neisseriales</taxon>
        <taxon>Neisseriaceae</taxon>
        <taxon>Eikenella</taxon>
    </lineage>
</organism>
<dbReference type="HOGENOM" id="CLU_069356_12_3_4"/>
<protein>
    <submittedName>
        <fullName evidence="8">HTH-type transcriptional regulator MtrR</fullName>
    </submittedName>
</protein>
<evidence type="ECO:0000313" key="8">
    <source>
        <dbReference type="EMBL" id="EEG23172.1"/>
    </source>
</evidence>
<dbReference type="InterPro" id="IPR023772">
    <property type="entry name" value="DNA-bd_HTH_TetR-type_CS"/>
</dbReference>
<keyword evidence="4" id="KW-0804">Transcription</keyword>
<dbReference type="Pfam" id="PF08361">
    <property type="entry name" value="TetR_C_2"/>
    <property type="match status" value="1"/>
</dbReference>
<dbReference type="InterPro" id="IPR013572">
    <property type="entry name" value="Tscrpt_reg_MAATS_C"/>
</dbReference>
<keyword evidence="2" id="KW-0805">Transcription regulation</keyword>
<accession>C0DXJ1</accession>
<dbReference type="PRINTS" id="PR00455">
    <property type="entry name" value="HTHTETR"/>
</dbReference>
<dbReference type="SUPFAM" id="SSF46689">
    <property type="entry name" value="Homeodomain-like"/>
    <property type="match status" value="1"/>
</dbReference>
<proteinExistence type="predicted"/>
<evidence type="ECO:0000256" key="5">
    <source>
        <dbReference type="PROSITE-ProRule" id="PRU00335"/>
    </source>
</evidence>
<feature type="transmembrane region" description="Helical" evidence="6">
    <location>
        <begin position="158"/>
        <end position="179"/>
    </location>
</feature>
<evidence type="ECO:0000313" key="9">
    <source>
        <dbReference type="Proteomes" id="UP000005837"/>
    </source>
</evidence>
<evidence type="ECO:0000259" key="7">
    <source>
        <dbReference type="PROSITE" id="PS50977"/>
    </source>
</evidence>
<sequence length="225" mass="25891">MMRKTKVEAQKTRNYLLKAALDTFYTRGVSRSSLNEIAQTAGVTRGALYWHFKNKEDLFEGLFQQVFAEISSELAHDIENQSADIWESFEVATINLFQKLETDETIRKFCNIIHLKCEYTEQNHSVVKIMRSYQDMWQRQLTDVLTLSLQQKKLPEDLNINLAVIFMMSVISGLMSIWMNMPEQFSIGKTAPQIIRTAMGALQHAPALCIQSSKPLPLSMRQHKA</sequence>
<dbReference type="EMBL" id="ACEA01000045">
    <property type="protein sequence ID" value="EEG23172.1"/>
    <property type="molecule type" value="Genomic_DNA"/>
</dbReference>
<evidence type="ECO:0000256" key="2">
    <source>
        <dbReference type="ARBA" id="ARBA00023015"/>
    </source>
</evidence>
<dbReference type="Gene3D" id="1.10.357.10">
    <property type="entry name" value="Tetracycline Repressor, domain 2"/>
    <property type="match status" value="1"/>
</dbReference>
<keyword evidence="6" id="KW-0812">Transmembrane</keyword>
<dbReference type="Proteomes" id="UP000005837">
    <property type="component" value="Unassembled WGS sequence"/>
</dbReference>
<feature type="domain" description="HTH tetR-type" evidence="7">
    <location>
        <begin position="10"/>
        <end position="70"/>
    </location>
</feature>
<gene>
    <name evidence="8" type="primary">mtrR</name>
    <name evidence="8" type="ORF">EIKCOROL_02102</name>
</gene>
<dbReference type="InterPro" id="IPR001647">
    <property type="entry name" value="HTH_TetR"/>
</dbReference>
<evidence type="ECO:0000256" key="6">
    <source>
        <dbReference type="SAM" id="Phobius"/>
    </source>
</evidence>
<dbReference type="SUPFAM" id="SSF48498">
    <property type="entry name" value="Tetracyclin repressor-like, C-terminal domain"/>
    <property type="match status" value="1"/>
</dbReference>
<evidence type="ECO:0000256" key="1">
    <source>
        <dbReference type="ARBA" id="ARBA00022491"/>
    </source>
</evidence>
<comment type="caution">
    <text evidence="8">The sequence shown here is derived from an EMBL/GenBank/DDBJ whole genome shotgun (WGS) entry which is preliminary data.</text>
</comment>
<evidence type="ECO:0000256" key="4">
    <source>
        <dbReference type="ARBA" id="ARBA00023163"/>
    </source>
</evidence>
<dbReference type="Pfam" id="PF00440">
    <property type="entry name" value="TetR_N"/>
    <property type="match status" value="1"/>
</dbReference>
<dbReference type="InterPro" id="IPR009057">
    <property type="entry name" value="Homeodomain-like_sf"/>
</dbReference>
<reference evidence="8 9" key="1">
    <citation type="submission" date="2009-01" db="EMBL/GenBank/DDBJ databases">
        <authorList>
            <person name="Fulton L."/>
            <person name="Clifton S."/>
            <person name="Chinwalla A.T."/>
            <person name="Mitreva M."/>
            <person name="Sodergren E."/>
            <person name="Weinstock G."/>
            <person name="Clifton S."/>
            <person name="Dooling D.J."/>
            <person name="Fulton B."/>
            <person name="Minx P."/>
            <person name="Pepin K.H."/>
            <person name="Johnson M."/>
            <person name="Bhonagiri V."/>
            <person name="Nash W.E."/>
            <person name="Mardis E.R."/>
            <person name="Wilson R.K."/>
        </authorList>
    </citation>
    <scope>NUCLEOTIDE SEQUENCE [LARGE SCALE GENOMIC DNA]</scope>
    <source>
        <strain evidence="8 9">ATCC 23834</strain>
    </source>
</reference>
<dbReference type="GO" id="GO:0003677">
    <property type="term" value="F:DNA binding"/>
    <property type="evidence" value="ECO:0007669"/>
    <property type="project" value="UniProtKB-UniRule"/>
</dbReference>
<name>C0DXJ1_EIKCO</name>
<dbReference type="PROSITE" id="PS50977">
    <property type="entry name" value="HTH_TETR_2"/>
    <property type="match status" value="1"/>
</dbReference>
<evidence type="ECO:0000256" key="3">
    <source>
        <dbReference type="ARBA" id="ARBA00023125"/>
    </source>
</evidence>
<dbReference type="AlphaFoldDB" id="C0DXJ1"/>
<keyword evidence="6" id="KW-0472">Membrane</keyword>
<dbReference type="InterPro" id="IPR036271">
    <property type="entry name" value="Tet_transcr_reg_TetR-rel_C_sf"/>
</dbReference>
<keyword evidence="1" id="KW-0678">Repressor</keyword>
<dbReference type="eggNOG" id="COG1309">
    <property type="taxonomic scope" value="Bacteria"/>
</dbReference>
<dbReference type="PANTHER" id="PTHR43479:SF11">
    <property type="entry name" value="ACREF_ENVCD OPERON REPRESSOR-RELATED"/>
    <property type="match status" value="1"/>
</dbReference>